<keyword evidence="2" id="KW-0812">Transmembrane</keyword>
<evidence type="ECO:0000256" key="1">
    <source>
        <dbReference type="SAM" id="MobiDB-lite"/>
    </source>
</evidence>
<dbReference type="HOGENOM" id="CLU_1178652_0_0_11"/>
<reference evidence="3 4" key="1">
    <citation type="submission" date="2013-07" db="EMBL/GenBank/DDBJ databases">
        <authorList>
            <consortium name="DOE Joint Genome Institute"/>
            <person name="Eisen J."/>
            <person name="Huntemann M."/>
            <person name="Han J."/>
            <person name="Chen A."/>
            <person name="Kyrpides N."/>
            <person name="Mavromatis K."/>
            <person name="Markowitz V."/>
            <person name="Palaniappan K."/>
            <person name="Ivanova N."/>
            <person name="Schaumberg A."/>
            <person name="Pati A."/>
            <person name="Liolios K."/>
            <person name="Nordberg H.P."/>
            <person name="Cantor M.N."/>
            <person name="Hua S.X."/>
            <person name="Woyke T."/>
        </authorList>
    </citation>
    <scope>NUCLEOTIDE SEQUENCE [LARGE SCALE GENOMIC DNA]</scope>
    <source>
        <strain evidence="3 4">DSM 44712</strain>
    </source>
</reference>
<feature type="region of interest" description="Disordered" evidence="1">
    <location>
        <begin position="78"/>
        <end position="235"/>
    </location>
</feature>
<dbReference type="OrthoDB" id="5192953at2"/>
<dbReference type="EMBL" id="JFBT01000001">
    <property type="protein sequence ID" value="EXG79297.1"/>
    <property type="molecule type" value="Genomic_DNA"/>
</dbReference>
<proteinExistence type="predicted"/>
<dbReference type="RefSeq" id="WP_035847860.1">
    <property type="nucleotide sequence ID" value="NZ_KK073874.1"/>
</dbReference>
<evidence type="ECO:0000313" key="4">
    <source>
        <dbReference type="Proteomes" id="UP000021053"/>
    </source>
</evidence>
<feature type="compositionally biased region" description="Basic and acidic residues" evidence="1">
    <location>
        <begin position="184"/>
        <end position="202"/>
    </location>
</feature>
<name>A0A010ZQ28_9ACTN</name>
<organism evidence="3 4">
    <name type="scientific">Cryptosporangium arvum DSM 44712</name>
    <dbReference type="NCBI Taxonomy" id="927661"/>
    <lineage>
        <taxon>Bacteria</taxon>
        <taxon>Bacillati</taxon>
        <taxon>Actinomycetota</taxon>
        <taxon>Actinomycetes</taxon>
        <taxon>Cryptosporangiales</taxon>
        <taxon>Cryptosporangiaceae</taxon>
        <taxon>Cryptosporangium</taxon>
    </lineage>
</organism>
<keyword evidence="4" id="KW-1185">Reference proteome</keyword>
<keyword evidence="2" id="KW-0472">Membrane</keyword>
<feature type="compositionally biased region" description="Basic and acidic residues" evidence="1">
    <location>
        <begin position="92"/>
        <end position="141"/>
    </location>
</feature>
<feature type="compositionally biased region" description="Polar residues" evidence="1">
    <location>
        <begin position="204"/>
        <end position="213"/>
    </location>
</feature>
<keyword evidence="2" id="KW-1133">Transmembrane helix</keyword>
<feature type="compositionally biased region" description="Pro residues" evidence="1">
    <location>
        <begin position="143"/>
        <end position="157"/>
    </location>
</feature>
<gene>
    <name evidence="3" type="ORF">CryarDRAFT_0330</name>
</gene>
<dbReference type="Proteomes" id="UP000021053">
    <property type="component" value="Unassembled WGS sequence"/>
</dbReference>
<evidence type="ECO:0000256" key="2">
    <source>
        <dbReference type="SAM" id="Phobius"/>
    </source>
</evidence>
<accession>A0A010ZQ28</accession>
<evidence type="ECO:0000313" key="3">
    <source>
        <dbReference type="EMBL" id="EXG79297.1"/>
    </source>
</evidence>
<dbReference type="AlphaFoldDB" id="A0A010ZQ28"/>
<protein>
    <submittedName>
        <fullName evidence="3">Uncharacterized protein</fullName>
    </submittedName>
</protein>
<comment type="caution">
    <text evidence="3">The sequence shown here is derived from an EMBL/GenBank/DDBJ whole genome shotgun (WGS) entry which is preliminary data.</text>
</comment>
<sequence>MVLLGLLLAAVAIALGVGLALQPGDTANVHFFGLNIPNLNGRTLILVGIAIGILFMIGVSFIRWGFAIARRRRRERKAAKRASIGTPIEAPADAREPEPEPDHEAARREEVAAWERAEAARREEAARQEEAALRARSENHQPDPYPPGQPDPYPPASPDSYPGHRPPEPYRGDNSPTDAYPTMGEHKTEEYPTVDPYRDEPPRSTGTVYQSGGHSFPDNDPYGNGPQQPPQHRPY</sequence>
<feature type="transmembrane region" description="Helical" evidence="2">
    <location>
        <begin position="44"/>
        <end position="66"/>
    </location>
</feature>